<evidence type="ECO:0000256" key="1">
    <source>
        <dbReference type="ARBA" id="ARBA00005437"/>
    </source>
</evidence>
<dbReference type="InterPro" id="IPR007612">
    <property type="entry name" value="LOR"/>
</dbReference>
<dbReference type="EMBL" id="JBBWWR010000011">
    <property type="protein sequence ID" value="KAK8959908.1"/>
    <property type="molecule type" value="Genomic_DNA"/>
</dbReference>
<organism evidence="2 3">
    <name type="scientific">Platanthera guangdongensis</name>
    <dbReference type="NCBI Taxonomy" id="2320717"/>
    <lineage>
        <taxon>Eukaryota</taxon>
        <taxon>Viridiplantae</taxon>
        <taxon>Streptophyta</taxon>
        <taxon>Embryophyta</taxon>
        <taxon>Tracheophyta</taxon>
        <taxon>Spermatophyta</taxon>
        <taxon>Magnoliopsida</taxon>
        <taxon>Liliopsida</taxon>
        <taxon>Asparagales</taxon>
        <taxon>Orchidaceae</taxon>
        <taxon>Orchidoideae</taxon>
        <taxon>Orchideae</taxon>
        <taxon>Orchidinae</taxon>
        <taxon>Platanthera</taxon>
    </lineage>
</organism>
<dbReference type="SUPFAM" id="SSF54518">
    <property type="entry name" value="Tubby C-terminal domain-like"/>
    <property type="match status" value="1"/>
</dbReference>
<reference evidence="2 3" key="1">
    <citation type="journal article" date="2022" name="Nat. Plants">
        <title>Genomes of leafy and leafless Platanthera orchids illuminate the evolution of mycoheterotrophy.</title>
        <authorList>
            <person name="Li M.H."/>
            <person name="Liu K.W."/>
            <person name="Li Z."/>
            <person name="Lu H.C."/>
            <person name="Ye Q.L."/>
            <person name="Zhang D."/>
            <person name="Wang J.Y."/>
            <person name="Li Y.F."/>
            <person name="Zhong Z.M."/>
            <person name="Liu X."/>
            <person name="Yu X."/>
            <person name="Liu D.K."/>
            <person name="Tu X.D."/>
            <person name="Liu B."/>
            <person name="Hao Y."/>
            <person name="Liao X.Y."/>
            <person name="Jiang Y.T."/>
            <person name="Sun W.H."/>
            <person name="Chen J."/>
            <person name="Chen Y.Q."/>
            <person name="Ai Y."/>
            <person name="Zhai J.W."/>
            <person name="Wu S.S."/>
            <person name="Zhou Z."/>
            <person name="Hsiao Y.Y."/>
            <person name="Wu W.L."/>
            <person name="Chen Y.Y."/>
            <person name="Lin Y.F."/>
            <person name="Hsu J.L."/>
            <person name="Li C.Y."/>
            <person name="Wang Z.W."/>
            <person name="Zhao X."/>
            <person name="Zhong W.Y."/>
            <person name="Ma X.K."/>
            <person name="Ma L."/>
            <person name="Huang J."/>
            <person name="Chen G.Z."/>
            <person name="Huang M.Z."/>
            <person name="Huang L."/>
            <person name="Peng D.H."/>
            <person name="Luo Y.B."/>
            <person name="Zou S.Q."/>
            <person name="Chen S.P."/>
            <person name="Lan S."/>
            <person name="Tsai W.C."/>
            <person name="Van de Peer Y."/>
            <person name="Liu Z.J."/>
        </authorList>
    </citation>
    <scope>NUCLEOTIDE SEQUENCE [LARGE SCALE GENOMIC DNA]</scope>
    <source>
        <strain evidence="2">Lor288</strain>
    </source>
</reference>
<protein>
    <submittedName>
        <fullName evidence="2">Uncharacterized protein</fullName>
    </submittedName>
</protein>
<evidence type="ECO:0000313" key="3">
    <source>
        <dbReference type="Proteomes" id="UP001412067"/>
    </source>
</evidence>
<proteinExistence type="inferred from homology"/>
<dbReference type="PANTHER" id="PTHR31087:SF58">
    <property type="entry name" value="OS07G0230700 PROTEIN"/>
    <property type="match status" value="1"/>
</dbReference>
<dbReference type="PANTHER" id="PTHR31087">
    <property type="match status" value="1"/>
</dbReference>
<keyword evidence="3" id="KW-1185">Reference proteome</keyword>
<accession>A0ABR2M775</accession>
<dbReference type="Pfam" id="PF04525">
    <property type="entry name" value="LOR"/>
    <property type="match status" value="1"/>
</dbReference>
<name>A0ABR2M775_9ASPA</name>
<gene>
    <name evidence="2" type="ORF">KSP40_PGU006114</name>
</gene>
<dbReference type="InterPro" id="IPR038595">
    <property type="entry name" value="LOR_sf"/>
</dbReference>
<comment type="caution">
    <text evidence="2">The sequence shown here is derived from an EMBL/GenBank/DDBJ whole genome shotgun (WGS) entry which is preliminary data.</text>
</comment>
<evidence type="ECO:0000313" key="2">
    <source>
        <dbReference type="EMBL" id="KAK8959908.1"/>
    </source>
</evidence>
<dbReference type="Gene3D" id="2.40.160.200">
    <property type="entry name" value="LURP1-related"/>
    <property type="match status" value="1"/>
</dbReference>
<comment type="similarity">
    <text evidence="1">Belongs to the LOR family.</text>
</comment>
<dbReference type="Proteomes" id="UP001412067">
    <property type="component" value="Unassembled WGS sequence"/>
</dbReference>
<dbReference type="InterPro" id="IPR025659">
    <property type="entry name" value="Tubby-like_C"/>
</dbReference>
<sequence>MSRAGGLHCKTNFHKLMLLKKILPSTTLDPSSTLSSAFNALLILQSQQSLGVTKRVVRISAPSMLTATFSSGPNIPCGRTLTHFQDVRRRTLLTMMTKVVTVHDSWQAFAGDSTDDKDRVFNMRRRSSNTPSEDVWLVFLVANTKEEVCDFKIIGSYHKKIYTFYKGDSSSIVAQVTKEHNVKLSKKKETFGATISANCDYAFVAALITIFRMVYGIDMTITMSLTMAIMNSAGSDGC</sequence>